<evidence type="ECO:0000256" key="1">
    <source>
        <dbReference type="SAM" id="SignalP"/>
    </source>
</evidence>
<dbReference type="Pfam" id="PF11454">
    <property type="entry name" value="DUF3016"/>
    <property type="match status" value="1"/>
</dbReference>
<dbReference type="EMBL" id="CP133548">
    <property type="protein sequence ID" value="WMS87761.1"/>
    <property type="molecule type" value="Genomic_DNA"/>
</dbReference>
<keyword evidence="1" id="KW-0732">Signal</keyword>
<dbReference type="InterPro" id="IPR021557">
    <property type="entry name" value="DUF3016"/>
</dbReference>
<dbReference type="KEGG" id="plei:Q9312_02270"/>
<protein>
    <submittedName>
        <fullName evidence="2">DUF3016 domain-containing protein</fullName>
    </submittedName>
</protein>
<organism evidence="2 3">
    <name type="scientific">Pleionea litopenaei</name>
    <dbReference type="NCBI Taxonomy" id="3070815"/>
    <lineage>
        <taxon>Bacteria</taxon>
        <taxon>Pseudomonadati</taxon>
        <taxon>Pseudomonadota</taxon>
        <taxon>Gammaproteobacteria</taxon>
        <taxon>Oceanospirillales</taxon>
        <taxon>Pleioneaceae</taxon>
        <taxon>Pleionea</taxon>
    </lineage>
</organism>
<reference evidence="2 3" key="1">
    <citation type="submission" date="2023-08" db="EMBL/GenBank/DDBJ databases">
        <title>Pleionea litopenaei sp. nov., isolated from stomach of juvenile Litopenaeus vannamei.</title>
        <authorList>
            <person name="Rho A.M."/>
            <person name="Hwang C.Y."/>
        </authorList>
    </citation>
    <scope>NUCLEOTIDE SEQUENCE [LARGE SCALE GENOMIC DNA]</scope>
    <source>
        <strain evidence="2 3">HL-JVS1</strain>
    </source>
</reference>
<sequence>MMKTNMKMLESKGIRSFSKNLLGLAATFLMASSMAADRVKLSEPQKFMDFRTPELTTARAEESFVAAINEHLEAFENSHPSIKQVTLTFTDVDRAGHVRYDVRGDHRELRLLDNFVQVRLNFDFQVIGKDGSVIDSGTKSLKKVFSITDIMMRRHSRDAFFFEKELLQSWLEQLD</sequence>
<accession>A0AA51X7D3</accession>
<dbReference type="Proteomes" id="UP001239782">
    <property type="component" value="Chromosome"/>
</dbReference>
<keyword evidence="3" id="KW-1185">Reference proteome</keyword>
<proteinExistence type="predicted"/>
<gene>
    <name evidence="2" type="ORF">Q9312_02270</name>
</gene>
<dbReference type="AlphaFoldDB" id="A0AA51X7D3"/>
<evidence type="ECO:0000313" key="2">
    <source>
        <dbReference type="EMBL" id="WMS87761.1"/>
    </source>
</evidence>
<dbReference type="RefSeq" id="WP_309202915.1">
    <property type="nucleotide sequence ID" value="NZ_CP133548.1"/>
</dbReference>
<evidence type="ECO:0000313" key="3">
    <source>
        <dbReference type="Proteomes" id="UP001239782"/>
    </source>
</evidence>
<feature type="chain" id="PRO_5041296121" evidence="1">
    <location>
        <begin position="36"/>
        <end position="175"/>
    </location>
</feature>
<name>A0AA51X7D3_9GAMM</name>
<feature type="signal peptide" evidence="1">
    <location>
        <begin position="1"/>
        <end position="35"/>
    </location>
</feature>